<dbReference type="SUPFAM" id="SSF48452">
    <property type="entry name" value="TPR-like"/>
    <property type="match status" value="1"/>
</dbReference>
<evidence type="ECO:0000256" key="2">
    <source>
        <dbReference type="ARBA" id="ARBA00010734"/>
    </source>
</evidence>
<comment type="caution">
    <text evidence="8">The sequence shown here is derived from an EMBL/GenBank/DDBJ whole genome shotgun (WGS) entry which is preliminary data.</text>
</comment>
<dbReference type="Proteomes" id="UP001165120">
    <property type="component" value="Unassembled WGS sequence"/>
</dbReference>
<protein>
    <submittedName>
        <fullName evidence="8">Unnamed protein product</fullName>
    </submittedName>
</protein>
<evidence type="ECO:0000259" key="7">
    <source>
        <dbReference type="Pfam" id="PF08640"/>
    </source>
</evidence>
<dbReference type="Pfam" id="PF23240">
    <property type="entry name" value="HAT_PRP39_N"/>
    <property type="match status" value="1"/>
</dbReference>
<evidence type="ECO:0000256" key="6">
    <source>
        <dbReference type="SAM" id="Coils"/>
    </source>
</evidence>
<dbReference type="PANTHER" id="PTHR23271">
    <property type="entry name" value="HEPATOCELLULAR CARCINOMA-ASSOCIATED ANTIGEN 66"/>
    <property type="match status" value="1"/>
</dbReference>
<dbReference type="InterPro" id="IPR011990">
    <property type="entry name" value="TPR-like_helical_dom_sf"/>
</dbReference>
<keyword evidence="9" id="KW-1185">Reference proteome</keyword>
<proteinExistence type="inferred from homology"/>
<sequence length="292" mass="34928">MAEKVRFFLEQTVPELQDLERKHLFDKKEITMIMRKRTDFEHRITSRGVKPYDFLKYVKFEKNLEKLRKKRFNRLKTFIDTKASISDWSINRRILFIFKRSINRFPNENQLWSEYIKFCKKNGSVKVIYKAYTNLLQLQPRNINAWLSAAKFEFEYNANAKGARNLLQRSLRFNSESLDLWLNYAKFELNYISKLLSRRKILNLITEKQQLEQLQLEKERKLIENKRKNVLDNDEDQNDLDSNTDIIKFLPDGEDIKTSLNNLPEIDVNVLGNPENNPALKEIIYVNILSII</sequence>
<dbReference type="GO" id="GO:0030515">
    <property type="term" value="F:snoRNA binding"/>
    <property type="evidence" value="ECO:0007669"/>
    <property type="project" value="InterPro"/>
</dbReference>
<evidence type="ECO:0000313" key="8">
    <source>
        <dbReference type="EMBL" id="GME67030.1"/>
    </source>
</evidence>
<reference evidence="8" key="1">
    <citation type="submission" date="2023-04" db="EMBL/GenBank/DDBJ databases">
        <title>Candida boidinii NBRC 10035.</title>
        <authorList>
            <person name="Ichikawa N."/>
            <person name="Sato H."/>
            <person name="Tonouchi N."/>
        </authorList>
    </citation>
    <scope>NUCLEOTIDE SEQUENCE</scope>
    <source>
        <strain evidence="8">NBRC 10035</strain>
    </source>
</reference>
<dbReference type="PANTHER" id="PTHR23271:SF1">
    <property type="entry name" value="U3 SMALL NUCLEOLAR RNA-ASSOCIATED PROTEIN 6 HOMOLOG"/>
    <property type="match status" value="1"/>
</dbReference>
<accession>A0A9W6SUF8</accession>
<comment type="similarity">
    <text evidence="2">Belongs to the UTP6 family.</text>
</comment>
<dbReference type="InterPro" id="IPR013949">
    <property type="entry name" value="Utp6"/>
</dbReference>
<evidence type="ECO:0000256" key="3">
    <source>
        <dbReference type="ARBA" id="ARBA00022552"/>
    </source>
</evidence>
<dbReference type="SMART" id="SM00386">
    <property type="entry name" value="HAT"/>
    <property type="match status" value="3"/>
</dbReference>
<dbReference type="Gene3D" id="1.25.40.10">
    <property type="entry name" value="Tetratricopeptide repeat domain"/>
    <property type="match status" value="1"/>
</dbReference>
<dbReference type="Pfam" id="PF08640">
    <property type="entry name" value="U3_assoc_6"/>
    <property type="match status" value="1"/>
</dbReference>
<feature type="coiled-coil region" evidence="6">
    <location>
        <begin position="204"/>
        <end position="233"/>
    </location>
</feature>
<evidence type="ECO:0000256" key="4">
    <source>
        <dbReference type="ARBA" id="ARBA00022737"/>
    </source>
</evidence>
<dbReference type="GO" id="GO:0000462">
    <property type="term" value="P:maturation of SSU-rRNA from tricistronic rRNA transcript (SSU-rRNA, 5.8S rRNA, LSU-rRNA)"/>
    <property type="evidence" value="ECO:0007669"/>
    <property type="project" value="InterPro"/>
</dbReference>
<keyword evidence="4" id="KW-0677">Repeat</keyword>
<keyword evidence="5" id="KW-0539">Nucleus</keyword>
<dbReference type="AlphaFoldDB" id="A0A9W6SUF8"/>
<name>A0A9W6SUF8_CANBO</name>
<keyword evidence="6" id="KW-0175">Coiled coil</keyword>
<dbReference type="GO" id="GO:0032040">
    <property type="term" value="C:small-subunit processome"/>
    <property type="evidence" value="ECO:0007669"/>
    <property type="project" value="TreeGrafter"/>
</dbReference>
<evidence type="ECO:0000313" key="9">
    <source>
        <dbReference type="Proteomes" id="UP001165120"/>
    </source>
</evidence>
<feature type="domain" description="U3 small nucleolar RNA-associated protein 6 N-terminal" evidence="7">
    <location>
        <begin position="9"/>
        <end position="93"/>
    </location>
</feature>
<dbReference type="InterPro" id="IPR055347">
    <property type="entry name" value="UTP6_N"/>
</dbReference>
<dbReference type="InterPro" id="IPR003107">
    <property type="entry name" value="HAT"/>
</dbReference>
<dbReference type="EMBL" id="BSXN01000086">
    <property type="protein sequence ID" value="GME67030.1"/>
    <property type="molecule type" value="Genomic_DNA"/>
</dbReference>
<comment type="subcellular location">
    <subcellularLocation>
        <location evidence="1">Nucleus</location>
        <location evidence="1">Nucleolus</location>
    </subcellularLocation>
</comment>
<organism evidence="8 9">
    <name type="scientific">Candida boidinii</name>
    <name type="common">Yeast</name>
    <dbReference type="NCBI Taxonomy" id="5477"/>
    <lineage>
        <taxon>Eukaryota</taxon>
        <taxon>Fungi</taxon>
        <taxon>Dikarya</taxon>
        <taxon>Ascomycota</taxon>
        <taxon>Saccharomycotina</taxon>
        <taxon>Pichiomycetes</taxon>
        <taxon>Pichiales</taxon>
        <taxon>Pichiaceae</taxon>
        <taxon>Ogataea</taxon>
        <taxon>Ogataea/Candida clade</taxon>
    </lineage>
</organism>
<keyword evidence="3" id="KW-0698">rRNA processing</keyword>
<evidence type="ECO:0000256" key="5">
    <source>
        <dbReference type="ARBA" id="ARBA00023242"/>
    </source>
</evidence>
<gene>
    <name evidence="8" type="ORF">Cboi02_000046300</name>
</gene>
<evidence type="ECO:0000256" key="1">
    <source>
        <dbReference type="ARBA" id="ARBA00004604"/>
    </source>
</evidence>
<dbReference type="GO" id="GO:0034388">
    <property type="term" value="C:Pwp2p-containing subcomplex of 90S preribosome"/>
    <property type="evidence" value="ECO:0007669"/>
    <property type="project" value="TreeGrafter"/>
</dbReference>